<accession>A0A7D9CV83</accession>
<dbReference type="GO" id="GO:0051642">
    <property type="term" value="P:centrosome localization"/>
    <property type="evidence" value="ECO:0007669"/>
    <property type="project" value="TreeGrafter"/>
</dbReference>
<comment type="similarity">
    <text evidence="1">Belongs to the nudE family.</text>
</comment>
<dbReference type="EMBL" id="CABFWN010000001">
    <property type="protein sequence ID" value="VUG15873.1"/>
    <property type="molecule type" value="Genomic_DNA"/>
</dbReference>
<sequence length="226" mass="26948">MFIDNESSHEECDDLRMYEKKYNQMTKEEVVKRAAMLEIEFNSFQAESKDLEDFMEADLTSATEHIREMEKQVQERDQSIRELSDKLFGFKREIKKYQSAQNMITEEQKAKQDEMSKQLVELEVQNDNLRSGIREKLNELKTVIEKSNSFLENIAVLQNDVTIKDEMLERIKEYAHNLENLINQKNEENENLQHKVTRLERLLQITVVDRRSFKVSKYKTPPVKYT</sequence>
<reference evidence="4 5" key="1">
    <citation type="submission" date="2019-07" db="EMBL/GenBank/DDBJ databases">
        <authorList>
            <person name="Friedrich A."/>
            <person name="Schacherer J."/>
        </authorList>
    </citation>
    <scope>NUCLEOTIDE SEQUENCE [LARGE SCALE GENOMIC DNA]</scope>
</reference>
<gene>
    <name evidence="4" type="ORF">DEBR0S1_02014G</name>
</gene>
<dbReference type="InterPro" id="IPR033494">
    <property type="entry name" value="NUDE"/>
</dbReference>
<dbReference type="PANTHER" id="PTHR10921">
    <property type="entry name" value="NUCLEAR DISTRIBUTION PROTEIN NUDE HOMOLOG 1"/>
    <property type="match status" value="1"/>
</dbReference>
<dbReference type="GO" id="GO:0008017">
    <property type="term" value="F:microtubule binding"/>
    <property type="evidence" value="ECO:0007669"/>
    <property type="project" value="InterPro"/>
</dbReference>
<evidence type="ECO:0000313" key="5">
    <source>
        <dbReference type="Proteomes" id="UP000478008"/>
    </source>
</evidence>
<keyword evidence="5" id="KW-1185">Reference proteome</keyword>
<protein>
    <submittedName>
        <fullName evidence="4">DEBR0S1_02014g1_1</fullName>
    </submittedName>
</protein>
<dbReference type="GO" id="GO:0005871">
    <property type="term" value="C:kinesin complex"/>
    <property type="evidence" value="ECO:0007669"/>
    <property type="project" value="TreeGrafter"/>
</dbReference>
<evidence type="ECO:0000313" key="4">
    <source>
        <dbReference type="EMBL" id="VUG15873.1"/>
    </source>
</evidence>
<dbReference type="GO" id="GO:0000776">
    <property type="term" value="C:kinetochore"/>
    <property type="evidence" value="ECO:0007669"/>
    <property type="project" value="TreeGrafter"/>
</dbReference>
<dbReference type="PANTHER" id="PTHR10921:SF1">
    <property type="entry name" value="NUCLEAR DISTRIBUTION PROTEIN NUDE HOMOLOG"/>
    <property type="match status" value="1"/>
</dbReference>
<feature type="coiled-coil region" evidence="3">
    <location>
        <begin position="164"/>
        <end position="202"/>
    </location>
</feature>
<evidence type="ECO:0000256" key="3">
    <source>
        <dbReference type="SAM" id="Coils"/>
    </source>
</evidence>
<evidence type="ECO:0000256" key="1">
    <source>
        <dbReference type="ARBA" id="ARBA00007429"/>
    </source>
</evidence>
<dbReference type="Gene3D" id="6.10.250.1080">
    <property type="match status" value="1"/>
</dbReference>
<evidence type="ECO:0000256" key="2">
    <source>
        <dbReference type="ARBA" id="ARBA00023054"/>
    </source>
</evidence>
<name>A0A7D9CV83_DEKBR</name>
<dbReference type="GO" id="GO:0007020">
    <property type="term" value="P:microtubule nucleation"/>
    <property type="evidence" value="ECO:0007669"/>
    <property type="project" value="TreeGrafter"/>
</dbReference>
<dbReference type="GO" id="GO:0007059">
    <property type="term" value="P:chromosome segregation"/>
    <property type="evidence" value="ECO:0007669"/>
    <property type="project" value="TreeGrafter"/>
</dbReference>
<dbReference type="Proteomes" id="UP000478008">
    <property type="component" value="Unassembled WGS sequence"/>
</dbReference>
<dbReference type="GO" id="GO:0000132">
    <property type="term" value="P:establishment of mitotic spindle orientation"/>
    <property type="evidence" value="ECO:0007669"/>
    <property type="project" value="TreeGrafter"/>
</dbReference>
<dbReference type="AlphaFoldDB" id="A0A7D9CV83"/>
<feature type="coiled-coil region" evidence="3">
    <location>
        <begin position="52"/>
        <end position="139"/>
    </location>
</feature>
<keyword evidence="2 3" id="KW-0175">Coiled coil</keyword>
<proteinExistence type="inferred from homology"/>
<organism evidence="4 5">
    <name type="scientific">Dekkera bruxellensis</name>
    <name type="common">Brettanomyces custersii</name>
    <dbReference type="NCBI Taxonomy" id="5007"/>
    <lineage>
        <taxon>Eukaryota</taxon>
        <taxon>Fungi</taxon>
        <taxon>Dikarya</taxon>
        <taxon>Ascomycota</taxon>
        <taxon>Saccharomycotina</taxon>
        <taxon>Pichiomycetes</taxon>
        <taxon>Pichiales</taxon>
        <taxon>Pichiaceae</taxon>
        <taxon>Brettanomyces</taxon>
    </lineage>
</organism>
<dbReference type="GO" id="GO:0047496">
    <property type="term" value="P:vesicle transport along microtubule"/>
    <property type="evidence" value="ECO:0007669"/>
    <property type="project" value="TreeGrafter"/>
</dbReference>